<dbReference type="OMA" id="MSETFIM"/>
<reference evidence="3 4" key="1">
    <citation type="submission" date="2020-04" db="EMBL/GenBank/DDBJ databases">
        <title>Plant Genome Project.</title>
        <authorList>
            <person name="Zhang R.-G."/>
        </authorList>
    </citation>
    <scope>NUCLEOTIDE SEQUENCE [LARGE SCALE GENOMIC DNA]</scope>
    <source>
        <strain evidence="3">YNK0</strain>
        <tissue evidence="3">Leaf</tissue>
    </source>
</reference>
<evidence type="ECO:0000256" key="2">
    <source>
        <dbReference type="ARBA" id="ARBA00023004"/>
    </source>
</evidence>
<dbReference type="PANTHER" id="PTHR24286">
    <property type="entry name" value="CYTOCHROME P450 26"/>
    <property type="match status" value="1"/>
</dbReference>
<dbReference type="SUPFAM" id="SSF48264">
    <property type="entry name" value="Cytochrome P450"/>
    <property type="match status" value="1"/>
</dbReference>
<protein>
    <recommendedName>
        <fullName evidence="5">Cytochrome P450</fullName>
    </recommendedName>
</protein>
<dbReference type="GO" id="GO:0016705">
    <property type="term" value="F:oxidoreductase activity, acting on paired donors, with incorporation or reduction of molecular oxygen"/>
    <property type="evidence" value="ECO:0007669"/>
    <property type="project" value="InterPro"/>
</dbReference>
<dbReference type="GO" id="GO:0005506">
    <property type="term" value="F:iron ion binding"/>
    <property type="evidence" value="ECO:0007669"/>
    <property type="project" value="InterPro"/>
</dbReference>
<dbReference type="GO" id="GO:0020037">
    <property type="term" value="F:heme binding"/>
    <property type="evidence" value="ECO:0007669"/>
    <property type="project" value="InterPro"/>
</dbReference>
<dbReference type="GO" id="GO:0010268">
    <property type="term" value="P:brassinosteroid homeostasis"/>
    <property type="evidence" value="ECO:0007669"/>
    <property type="project" value="TreeGrafter"/>
</dbReference>
<dbReference type="InterPro" id="IPR036396">
    <property type="entry name" value="Cyt_P450_sf"/>
</dbReference>
<keyword evidence="2" id="KW-0408">Iron</keyword>
<keyword evidence="1" id="KW-0479">Metal-binding</keyword>
<dbReference type="OrthoDB" id="1372046at2759"/>
<evidence type="ECO:0008006" key="5">
    <source>
        <dbReference type="Google" id="ProtNLM"/>
    </source>
</evidence>
<dbReference type="Proteomes" id="UP000655225">
    <property type="component" value="Unassembled WGS sequence"/>
</dbReference>
<sequence length="153" mass="17728">MNGECENFTVTFSFRYGPLFRTSLVGRPVVISADPEFDYFIFQQEGKLVELWYLDSFEKLFGQDGSSNANGYIHKYLRKLILNHIGLESLKEKFLLIVEEMARQTLHTWSNQVLVEVKKATSTMIFDFTTKQLFGYEAEKSSESMSETFIMTS</sequence>
<evidence type="ECO:0000313" key="3">
    <source>
        <dbReference type="EMBL" id="KAF8410317.1"/>
    </source>
</evidence>
<evidence type="ECO:0000256" key="1">
    <source>
        <dbReference type="ARBA" id="ARBA00022723"/>
    </source>
</evidence>
<dbReference type="EMBL" id="JABCRI010000002">
    <property type="protein sequence ID" value="KAF8410317.1"/>
    <property type="molecule type" value="Genomic_DNA"/>
</dbReference>
<keyword evidence="4" id="KW-1185">Reference proteome</keyword>
<dbReference type="InterPro" id="IPR001128">
    <property type="entry name" value="Cyt_P450"/>
</dbReference>
<dbReference type="GO" id="GO:0004497">
    <property type="term" value="F:monooxygenase activity"/>
    <property type="evidence" value="ECO:0007669"/>
    <property type="project" value="InterPro"/>
</dbReference>
<proteinExistence type="predicted"/>
<dbReference type="GO" id="GO:0016132">
    <property type="term" value="P:brassinosteroid biosynthetic process"/>
    <property type="evidence" value="ECO:0007669"/>
    <property type="project" value="TreeGrafter"/>
</dbReference>
<dbReference type="AlphaFoldDB" id="A0A834ZX82"/>
<dbReference type="GO" id="GO:0016125">
    <property type="term" value="P:sterol metabolic process"/>
    <property type="evidence" value="ECO:0007669"/>
    <property type="project" value="TreeGrafter"/>
</dbReference>
<comment type="caution">
    <text evidence="3">The sequence shown here is derived from an EMBL/GenBank/DDBJ whole genome shotgun (WGS) entry which is preliminary data.</text>
</comment>
<organism evidence="3 4">
    <name type="scientific">Tetracentron sinense</name>
    <name type="common">Spur-leaf</name>
    <dbReference type="NCBI Taxonomy" id="13715"/>
    <lineage>
        <taxon>Eukaryota</taxon>
        <taxon>Viridiplantae</taxon>
        <taxon>Streptophyta</taxon>
        <taxon>Embryophyta</taxon>
        <taxon>Tracheophyta</taxon>
        <taxon>Spermatophyta</taxon>
        <taxon>Magnoliopsida</taxon>
        <taxon>Trochodendrales</taxon>
        <taxon>Trochodendraceae</taxon>
        <taxon>Tetracentron</taxon>
    </lineage>
</organism>
<dbReference type="PANTHER" id="PTHR24286:SF305">
    <property type="entry name" value="CYTOCHROME P450 708A2"/>
    <property type="match status" value="1"/>
</dbReference>
<dbReference type="Pfam" id="PF00067">
    <property type="entry name" value="p450"/>
    <property type="match status" value="1"/>
</dbReference>
<accession>A0A834ZX82</accession>
<name>A0A834ZX82_TETSI</name>
<gene>
    <name evidence="3" type="ORF">HHK36_002844</name>
</gene>
<dbReference type="Gene3D" id="1.10.630.10">
    <property type="entry name" value="Cytochrome P450"/>
    <property type="match status" value="1"/>
</dbReference>
<evidence type="ECO:0000313" key="4">
    <source>
        <dbReference type="Proteomes" id="UP000655225"/>
    </source>
</evidence>